<dbReference type="PANTHER" id="PTHR43806:SF11">
    <property type="entry name" value="CEREVISIN-RELATED"/>
    <property type="match status" value="1"/>
</dbReference>
<dbReference type="InterPro" id="IPR000209">
    <property type="entry name" value="Peptidase_S8/S53_dom"/>
</dbReference>
<feature type="active site" description="Charge relay system" evidence="5 6">
    <location>
        <position position="197"/>
    </location>
</feature>
<dbReference type="SUPFAM" id="SSF52743">
    <property type="entry name" value="Subtilisin-like"/>
    <property type="match status" value="1"/>
</dbReference>
<sequence length="598" mass="65515">MKQSEFTTNPKVSASLCAMLGEANKNPGKPPVLHFRAVGGGNPGSQDPTVSLLVETQTGDQQLSDLSSGHCQRLSDQFVSLDLPMSKVEQLIQEPHVERIQTKRKHKLVMEQALEHANGISAGERDFFESGSGVYIGIVDSGFDLSHPAFYDRNGRLRVDFLLDQVGGKQEFDRDELEQKWTLGQGNFGPGFDSNGHGTHVAAIAGGTLFGTGGWEGVAPDARFLLVKTNMFDVDEGVKWIFEKAGRSPCVVNLSLGSHYGPHDGTNAEERLYNQLSGDNQIIVVAAGNEQEKDLHVGSWYFPEQSNDYVFDVLPGNDNTDPGVVVTGWYSERDQFDLFLGTPAGQFIPFPSQGDPGRKYSNNVVSIDVSRTYYQWSQLIQCRLELSFDRATVSIDDLYGWTLRTSSKQLTAGRFDAWFHNSDFARFRQHPHLEKYRTVGIPGTGSGTITVASFTSKTQWTGDQGFAEDALSLAGRLSRFSSLGPTRDGRWKPDIAAPGHMITSALADGSRLSKAIERTLVNQRAVTIEGTSMAAPFVSGVIALMLQKATASGKNLNPVEVKDLLAKSATKDWFTGREAWTPEFGRGKVNIPEVLSLI</sequence>
<dbReference type="InterPro" id="IPR015500">
    <property type="entry name" value="Peptidase_S8_subtilisin-rel"/>
</dbReference>
<dbReference type="PROSITE" id="PS51892">
    <property type="entry name" value="SUBTILASE"/>
    <property type="match status" value="1"/>
</dbReference>
<protein>
    <submittedName>
        <fullName evidence="9">S8 family serine peptidase</fullName>
    </submittedName>
</protein>
<dbReference type="PROSITE" id="PS00138">
    <property type="entry name" value="SUBTILASE_SER"/>
    <property type="match status" value="1"/>
</dbReference>
<dbReference type="Proteomes" id="UP000664417">
    <property type="component" value="Unassembled WGS sequence"/>
</dbReference>
<proteinExistence type="inferred from homology"/>
<comment type="caution">
    <text evidence="9">The sequence shown here is derived from an EMBL/GenBank/DDBJ whole genome shotgun (WGS) entry which is preliminary data.</text>
</comment>
<dbReference type="Gene3D" id="3.40.50.200">
    <property type="entry name" value="Peptidase S8/S53 domain"/>
    <property type="match status" value="1"/>
</dbReference>
<evidence type="ECO:0000313" key="10">
    <source>
        <dbReference type="Proteomes" id="UP000664417"/>
    </source>
</evidence>
<evidence type="ECO:0000256" key="7">
    <source>
        <dbReference type="RuleBase" id="RU003355"/>
    </source>
</evidence>
<dbReference type="PROSITE" id="PS00136">
    <property type="entry name" value="SUBTILASE_ASP"/>
    <property type="match status" value="1"/>
</dbReference>
<dbReference type="InterPro" id="IPR023827">
    <property type="entry name" value="Peptidase_S8_Asp-AS"/>
</dbReference>
<reference evidence="9" key="1">
    <citation type="submission" date="2021-03" db="EMBL/GenBank/DDBJ databases">
        <authorList>
            <person name="Wang G."/>
        </authorList>
    </citation>
    <scope>NUCLEOTIDE SEQUENCE</scope>
    <source>
        <strain evidence="9">KCTC 12899</strain>
    </source>
</reference>
<keyword evidence="10" id="KW-1185">Reference proteome</keyword>
<feature type="domain" description="Peptidase S8/S53" evidence="8">
    <location>
        <begin position="434"/>
        <end position="587"/>
    </location>
</feature>
<name>A0A8J7QEX2_9BACT</name>
<evidence type="ECO:0000256" key="1">
    <source>
        <dbReference type="ARBA" id="ARBA00011073"/>
    </source>
</evidence>
<accession>A0A8J7QEX2</accession>
<dbReference type="InterPro" id="IPR050131">
    <property type="entry name" value="Peptidase_S8_subtilisin-like"/>
</dbReference>
<dbReference type="GO" id="GO:0006508">
    <property type="term" value="P:proteolysis"/>
    <property type="evidence" value="ECO:0007669"/>
    <property type="project" value="UniProtKB-KW"/>
</dbReference>
<evidence type="ECO:0000313" key="9">
    <source>
        <dbReference type="EMBL" id="MBO1321465.1"/>
    </source>
</evidence>
<dbReference type="AlphaFoldDB" id="A0A8J7QEX2"/>
<keyword evidence="2 6" id="KW-0645">Protease</keyword>
<evidence type="ECO:0000256" key="5">
    <source>
        <dbReference type="PIRSR" id="PIRSR615500-1"/>
    </source>
</evidence>
<evidence type="ECO:0000256" key="2">
    <source>
        <dbReference type="ARBA" id="ARBA00022670"/>
    </source>
</evidence>
<organism evidence="9 10">
    <name type="scientific">Acanthopleuribacter pedis</name>
    <dbReference type="NCBI Taxonomy" id="442870"/>
    <lineage>
        <taxon>Bacteria</taxon>
        <taxon>Pseudomonadati</taxon>
        <taxon>Acidobacteriota</taxon>
        <taxon>Holophagae</taxon>
        <taxon>Acanthopleuribacterales</taxon>
        <taxon>Acanthopleuribacteraceae</taxon>
        <taxon>Acanthopleuribacter</taxon>
    </lineage>
</organism>
<keyword evidence="3 6" id="KW-0378">Hydrolase</keyword>
<dbReference type="InterPro" id="IPR023828">
    <property type="entry name" value="Peptidase_S8_Ser-AS"/>
</dbReference>
<evidence type="ECO:0000256" key="4">
    <source>
        <dbReference type="ARBA" id="ARBA00022825"/>
    </source>
</evidence>
<comment type="similarity">
    <text evidence="1 6 7">Belongs to the peptidase S8 family.</text>
</comment>
<evidence type="ECO:0000256" key="3">
    <source>
        <dbReference type="ARBA" id="ARBA00022801"/>
    </source>
</evidence>
<dbReference type="GO" id="GO:0004252">
    <property type="term" value="F:serine-type endopeptidase activity"/>
    <property type="evidence" value="ECO:0007669"/>
    <property type="project" value="UniProtKB-UniRule"/>
</dbReference>
<dbReference type="Pfam" id="PF00082">
    <property type="entry name" value="Peptidase_S8"/>
    <property type="match status" value="2"/>
</dbReference>
<gene>
    <name evidence="9" type="ORF">J3U88_23485</name>
</gene>
<dbReference type="PRINTS" id="PR00723">
    <property type="entry name" value="SUBTILISIN"/>
</dbReference>
<dbReference type="Gene3D" id="2.60.120.1290">
    <property type="match status" value="1"/>
</dbReference>
<feature type="active site" description="Charge relay system" evidence="5 6">
    <location>
        <position position="532"/>
    </location>
</feature>
<dbReference type="RefSeq" id="WP_207861439.1">
    <property type="nucleotide sequence ID" value="NZ_JAFREP010000024.1"/>
</dbReference>
<feature type="domain" description="Peptidase S8/S53" evidence="8">
    <location>
        <begin position="131"/>
        <end position="328"/>
    </location>
</feature>
<feature type="active site" description="Charge relay system" evidence="5 6">
    <location>
        <position position="140"/>
    </location>
</feature>
<evidence type="ECO:0000259" key="8">
    <source>
        <dbReference type="Pfam" id="PF00082"/>
    </source>
</evidence>
<evidence type="ECO:0000256" key="6">
    <source>
        <dbReference type="PROSITE-ProRule" id="PRU01240"/>
    </source>
</evidence>
<dbReference type="PANTHER" id="PTHR43806">
    <property type="entry name" value="PEPTIDASE S8"/>
    <property type="match status" value="1"/>
</dbReference>
<keyword evidence="4 6" id="KW-0720">Serine protease</keyword>
<dbReference type="InterPro" id="IPR036852">
    <property type="entry name" value="Peptidase_S8/S53_dom_sf"/>
</dbReference>
<dbReference type="EMBL" id="JAFREP010000024">
    <property type="protein sequence ID" value="MBO1321465.1"/>
    <property type="molecule type" value="Genomic_DNA"/>
</dbReference>